<evidence type="ECO:0008006" key="6">
    <source>
        <dbReference type="Google" id="ProtNLM"/>
    </source>
</evidence>
<dbReference type="InterPro" id="IPR016181">
    <property type="entry name" value="Acyl_CoA_acyltransferase"/>
</dbReference>
<comment type="caution">
    <text evidence="4">The sequence shown here is derived from an EMBL/GenBank/DDBJ whole genome shotgun (WGS) entry which is preliminary data.</text>
</comment>
<evidence type="ECO:0000256" key="2">
    <source>
        <dbReference type="ARBA" id="ARBA00022679"/>
    </source>
</evidence>
<keyword evidence="3" id="KW-0012">Acyltransferase</keyword>
<dbReference type="AlphaFoldDB" id="A0A2W3ZZV0"/>
<dbReference type="Proteomes" id="UP000249828">
    <property type="component" value="Unassembled WGS sequence"/>
</dbReference>
<evidence type="ECO:0000256" key="3">
    <source>
        <dbReference type="ARBA" id="ARBA00023315"/>
    </source>
</evidence>
<keyword evidence="5" id="KW-1185">Reference proteome</keyword>
<protein>
    <recommendedName>
        <fullName evidence="6">GNAT family N-acetyltransferase</fullName>
    </recommendedName>
</protein>
<proteinExistence type="predicted"/>
<organism evidence="4 5">
    <name type="scientific">Enterococcus plantarum</name>
    <dbReference type="NCBI Taxonomy" id="1077675"/>
    <lineage>
        <taxon>Bacteria</taxon>
        <taxon>Bacillati</taxon>
        <taxon>Bacillota</taxon>
        <taxon>Bacilli</taxon>
        <taxon>Lactobacillales</taxon>
        <taxon>Enterococcaceae</taxon>
        <taxon>Enterococcus</taxon>
    </lineage>
</organism>
<keyword evidence="1" id="KW-1277">Toxin-antitoxin system</keyword>
<evidence type="ECO:0000256" key="1">
    <source>
        <dbReference type="ARBA" id="ARBA00022649"/>
    </source>
</evidence>
<reference evidence="4 5" key="1">
    <citation type="submission" date="2017-11" db="EMBL/GenBank/DDBJ databases">
        <title>Draft genome sequence of Enterococcus plantarum TRW2 strain isolated from lettuce.</title>
        <authorList>
            <person name="Kim E.B."/>
            <person name="Marco M.L."/>
            <person name="Williams T.R."/>
            <person name="You I.H."/>
        </authorList>
    </citation>
    <scope>NUCLEOTIDE SEQUENCE [LARGE SCALE GENOMIC DNA]</scope>
    <source>
        <strain evidence="4 5">TRW2</strain>
    </source>
</reference>
<dbReference type="EMBL" id="PIEU01000055">
    <property type="protein sequence ID" value="PZL74253.1"/>
    <property type="molecule type" value="Genomic_DNA"/>
</dbReference>
<dbReference type="STRING" id="1077675.BCR22_06430"/>
<dbReference type="RefSeq" id="WP_111247707.1">
    <property type="nucleotide sequence ID" value="NZ_PIEU01000055.1"/>
</dbReference>
<dbReference type="PANTHER" id="PTHR36449:SF1">
    <property type="entry name" value="ACETYLTRANSFERASE"/>
    <property type="match status" value="1"/>
</dbReference>
<evidence type="ECO:0000313" key="4">
    <source>
        <dbReference type="EMBL" id="PZL74253.1"/>
    </source>
</evidence>
<keyword evidence="2" id="KW-0808">Transferase</keyword>
<dbReference type="GO" id="GO:0016746">
    <property type="term" value="F:acyltransferase activity"/>
    <property type="evidence" value="ECO:0007669"/>
    <property type="project" value="UniProtKB-KW"/>
</dbReference>
<dbReference type="PANTHER" id="PTHR36449">
    <property type="entry name" value="ACETYLTRANSFERASE-RELATED"/>
    <property type="match status" value="1"/>
</dbReference>
<sequence>MDEKKSLDCKVVSLRTLIDKLIDIIKEELPDVTWDKIREEVSARFIGAVDSSFLCEQNSDIISFLKDDALINEYRHLSRTFIVMDSSEKNWLGMFTLGQKVIDISNLSNSQRKKYLAREKKVKEIKTAPSILLGQFAKNDHCSEYKQNFCGDILMKICLSFIEDARKLIGCKLVFLDSVNCDGVINFYESYGFKKFGDVFINQKDEQYQPMMLSYEEDNYK</sequence>
<evidence type="ECO:0000313" key="5">
    <source>
        <dbReference type="Proteomes" id="UP000249828"/>
    </source>
</evidence>
<dbReference type="Gene3D" id="3.40.630.30">
    <property type="match status" value="1"/>
</dbReference>
<accession>A0A2W3ZZV0</accession>
<name>A0A2W3ZZV0_9ENTE</name>
<gene>
    <name evidence="4" type="ORF">CI088_07340</name>
</gene>
<dbReference type="SUPFAM" id="SSF55729">
    <property type="entry name" value="Acyl-CoA N-acyltransferases (Nat)"/>
    <property type="match status" value="1"/>
</dbReference>